<sequence length="355" mass="36827">MSWSTIDVLPGAPGCGPPVRDADGAWSVTRHADVTAVLTHPDCVVPTAPDGPPGTLAWLRSTVSRFSDRRRHPARRAVGVAALAGLDPDELRTAAARLAGNEIDRAGGRLDVMARLARRVPVVVLADRLGLADPAAAVPAVVAVAAAYHSGATPAAVARADRAVGTLLELSRPAPPEVTANRLGLLVQACDATAGLIGAAARHVLPGPEVTASRLDSPPAGDAADHVRSVPTAGLLAEVLRLDPPVRATRRIAAAALRLDGRELAAGSPLLLRFDAANRDPAVFAEPDRFVPGRPGRALTFGAGPRGCPGERHALALAIGVVDALRGRCVRTGTELRHEPHPTLHVPARLEVIFR</sequence>
<reference evidence="4" key="1">
    <citation type="journal article" date="2019" name="Int. J. Syst. Evol. Microbiol.">
        <title>The Global Catalogue of Microorganisms (GCM) 10K type strain sequencing project: providing services to taxonomists for standard genome sequencing and annotation.</title>
        <authorList>
            <consortium name="The Broad Institute Genomics Platform"/>
            <consortium name="The Broad Institute Genome Sequencing Center for Infectious Disease"/>
            <person name="Wu L."/>
            <person name="Ma J."/>
        </authorList>
    </citation>
    <scope>NUCLEOTIDE SEQUENCE [LARGE SCALE GENOMIC DNA]</scope>
    <source>
        <strain evidence="4">JCM 3175</strain>
    </source>
</reference>
<keyword evidence="4" id="KW-1185">Reference proteome</keyword>
<keyword evidence="2" id="KW-0479">Metal-binding</keyword>
<comment type="caution">
    <text evidence="3">The sequence shown here is derived from an EMBL/GenBank/DDBJ whole genome shotgun (WGS) entry which is preliminary data.</text>
</comment>
<dbReference type="Gene3D" id="1.10.630.10">
    <property type="entry name" value="Cytochrome P450"/>
    <property type="match status" value="1"/>
</dbReference>
<keyword evidence="2" id="KW-0560">Oxidoreductase</keyword>
<dbReference type="PROSITE" id="PS00086">
    <property type="entry name" value="CYTOCHROME_P450"/>
    <property type="match status" value="1"/>
</dbReference>
<dbReference type="InterPro" id="IPR002397">
    <property type="entry name" value="Cyt_P450_B"/>
</dbReference>
<organism evidence="3 4">
    <name type="scientific">Micromonospora coerulea</name>
    <dbReference type="NCBI Taxonomy" id="47856"/>
    <lineage>
        <taxon>Bacteria</taxon>
        <taxon>Bacillati</taxon>
        <taxon>Actinomycetota</taxon>
        <taxon>Actinomycetes</taxon>
        <taxon>Micromonosporales</taxon>
        <taxon>Micromonosporaceae</taxon>
        <taxon>Micromonospora</taxon>
    </lineage>
</organism>
<dbReference type="InterPro" id="IPR036396">
    <property type="entry name" value="Cyt_P450_sf"/>
</dbReference>
<evidence type="ECO:0000256" key="2">
    <source>
        <dbReference type="RuleBase" id="RU000461"/>
    </source>
</evidence>
<accession>A0ABP8S8I9</accession>
<keyword evidence="2" id="KW-0349">Heme</keyword>
<gene>
    <name evidence="3" type="ORF">GCM10023176_06810</name>
</gene>
<keyword evidence="2" id="KW-0408">Iron</keyword>
<keyword evidence="2" id="KW-0503">Monooxygenase</keyword>
<evidence type="ECO:0000256" key="1">
    <source>
        <dbReference type="ARBA" id="ARBA00010617"/>
    </source>
</evidence>
<evidence type="ECO:0008006" key="5">
    <source>
        <dbReference type="Google" id="ProtNLM"/>
    </source>
</evidence>
<dbReference type="EMBL" id="BAABGU010000002">
    <property type="protein sequence ID" value="GAA4563253.1"/>
    <property type="molecule type" value="Genomic_DNA"/>
</dbReference>
<dbReference type="Pfam" id="PF00067">
    <property type="entry name" value="p450"/>
    <property type="match status" value="1"/>
</dbReference>
<dbReference type="PRINTS" id="PR00359">
    <property type="entry name" value="BP450"/>
</dbReference>
<evidence type="ECO:0000313" key="3">
    <source>
        <dbReference type="EMBL" id="GAA4563253.1"/>
    </source>
</evidence>
<dbReference type="InterPro" id="IPR001128">
    <property type="entry name" value="Cyt_P450"/>
</dbReference>
<protein>
    <recommendedName>
        <fullName evidence="5">Cytochrome P450</fullName>
    </recommendedName>
</protein>
<dbReference type="InterPro" id="IPR017972">
    <property type="entry name" value="Cyt_P450_CS"/>
</dbReference>
<name>A0ABP8S8I9_9ACTN</name>
<comment type="similarity">
    <text evidence="1 2">Belongs to the cytochrome P450 family.</text>
</comment>
<dbReference type="Proteomes" id="UP001500307">
    <property type="component" value="Unassembled WGS sequence"/>
</dbReference>
<dbReference type="SUPFAM" id="SSF48264">
    <property type="entry name" value="Cytochrome P450"/>
    <property type="match status" value="1"/>
</dbReference>
<evidence type="ECO:0000313" key="4">
    <source>
        <dbReference type="Proteomes" id="UP001500307"/>
    </source>
</evidence>
<dbReference type="PANTHER" id="PTHR46696:SF1">
    <property type="entry name" value="CYTOCHROME P450 YJIB-RELATED"/>
    <property type="match status" value="1"/>
</dbReference>
<proteinExistence type="inferred from homology"/>
<dbReference type="RefSeq" id="WP_346116199.1">
    <property type="nucleotide sequence ID" value="NZ_BAABGU010000002.1"/>
</dbReference>
<dbReference type="PANTHER" id="PTHR46696">
    <property type="entry name" value="P450, PUTATIVE (EUROFUNG)-RELATED"/>
    <property type="match status" value="1"/>
</dbReference>